<sequence length="354" mass="40379">MPKLLIIAGAGASYDSDPMRAPIITQTMPPTADPGAGQRIPLANDLFHPRFRPLQKDYKRMKPIIDPLASFTGDTTIEDVLSRLQEGVKDNPYRAAQLMSARFYIRKVIADTENSWCRTDQINTNWMTLLHRLSDHIDIVKDLTIVTLNYDRLIEDAISTFGIPQYRHMNDYLSSKRPKLLKVHGSVHWYSPLHNETFTTNHTNEERYIENAAELVEGQFPVLAFDPDPHLHFNGLYHLPAIAVPVRQKLTFMCPPEQKEAFITAIQEATHLLSIGWRGADGHITDAIHSHLSTDAPMTVICKTVDDSKDVIENITGYRVFQPSQYRTRMPRGGGFTAFLRNDWIEEFLNQLNE</sequence>
<dbReference type="Pfam" id="PF13289">
    <property type="entry name" value="SIR2_2"/>
    <property type="match status" value="1"/>
</dbReference>
<dbReference type="InterPro" id="IPR029035">
    <property type="entry name" value="DHS-like_NAD/FAD-binding_dom"/>
</dbReference>
<dbReference type="EMBL" id="DPIY01000008">
    <property type="protein sequence ID" value="HCT57332.1"/>
    <property type="molecule type" value="Genomic_DNA"/>
</dbReference>
<gene>
    <name evidence="1" type="ORF">DGD08_08995</name>
</gene>
<organism evidence="1 2">
    <name type="scientific">Gemmatimonas aurantiaca</name>
    <dbReference type="NCBI Taxonomy" id="173480"/>
    <lineage>
        <taxon>Bacteria</taxon>
        <taxon>Pseudomonadati</taxon>
        <taxon>Gemmatimonadota</taxon>
        <taxon>Gemmatimonadia</taxon>
        <taxon>Gemmatimonadales</taxon>
        <taxon>Gemmatimonadaceae</taxon>
        <taxon>Gemmatimonas</taxon>
    </lineage>
</organism>
<evidence type="ECO:0000313" key="1">
    <source>
        <dbReference type="EMBL" id="HCT57332.1"/>
    </source>
</evidence>
<protein>
    <submittedName>
        <fullName evidence="1">Uncharacterized protein</fullName>
    </submittedName>
</protein>
<evidence type="ECO:0000313" key="2">
    <source>
        <dbReference type="Proteomes" id="UP000264071"/>
    </source>
</evidence>
<dbReference type="Proteomes" id="UP000264071">
    <property type="component" value="Unassembled WGS sequence"/>
</dbReference>
<comment type="caution">
    <text evidence="1">The sequence shown here is derived from an EMBL/GenBank/DDBJ whole genome shotgun (WGS) entry which is preliminary data.</text>
</comment>
<dbReference type="AlphaFoldDB" id="A0A3D4V9B9"/>
<dbReference type="OMA" id="DWINEYP"/>
<dbReference type="SUPFAM" id="SSF52467">
    <property type="entry name" value="DHS-like NAD/FAD-binding domain"/>
    <property type="match status" value="1"/>
</dbReference>
<name>A0A3D4V9B9_9BACT</name>
<reference evidence="1 2" key="1">
    <citation type="journal article" date="2018" name="Nat. Biotechnol.">
        <title>A standardized bacterial taxonomy based on genome phylogeny substantially revises the tree of life.</title>
        <authorList>
            <person name="Parks D.H."/>
            <person name="Chuvochina M."/>
            <person name="Waite D.W."/>
            <person name="Rinke C."/>
            <person name="Skarshewski A."/>
            <person name="Chaumeil P.A."/>
            <person name="Hugenholtz P."/>
        </authorList>
    </citation>
    <scope>NUCLEOTIDE SEQUENCE [LARGE SCALE GENOMIC DNA]</scope>
    <source>
        <strain evidence="1">UBA8844</strain>
    </source>
</reference>
<proteinExistence type="predicted"/>
<accession>A0A3D4V9B9</accession>